<gene>
    <name evidence="8" type="ORF">E7272_05475</name>
</gene>
<dbReference type="InterPro" id="IPR010930">
    <property type="entry name" value="Flg_bb/hook_C_dom"/>
</dbReference>
<reference evidence="8" key="1">
    <citation type="submission" date="2019-04" db="EMBL/GenBank/DDBJ databases">
        <title>Evolution of Biomass-Degrading Anaerobic Consortia Revealed by Metagenomics.</title>
        <authorList>
            <person name="Peng X."/>
        </authorList>
    </citation>
    <scope>NUCLEOTIDE SEQUENCE</scope>
    <source>
        <strain evidence="8">SIG311</strain>
    </source>
</reference>
<dbReference type="Proteomes" id="UP000766246">
    <property type="component" value="Unassembled WGS sequence"/>
</dbReference>
<dbReference type="PROSITE" id="PS00588">
    <property type="entry name" value="FLAGELLA_BB_ROD"/>
    <property type="match status" value="1"/>
</dbReference>
<dbReference type="GO" id="GO:0009425">
    <property type="term" value="C:bacterial-type flagellum basal body"/>
    <property type="evidence" value="ECO:0007669"/>
    <property type="project" value="UniProtKB-SubCell"/>
</dbReference>
<dbReference type="EMBL" id="SVER01000011">
    <property type="protein sequence ID" value="MBE5919280.1"/>
    <property type="molecule type" value="Genomic_DNA"/>
</dbReference>
<evidence type="ECO:0000313" key="8">
    <source>
        <dbReference type="EMBL" id="MBE5919280.1"/>
    </source>
</evidence>
<keyword evidence="8" id="KW-0282">Flagellum</keyword>
<evidence type="ECO:0000259" key="6">
    <source>
        <dbReference type="Pfam" id="PF06429"/>
    </source>
</evidence>
<evidence type="ECO:0000256" key="2">
    <source>
        <dbReference type="ARBA" id="ARBA00009677"/>
    </source>
</evidence>
<keyword evidence="3 4" id="KW-0975">Bacterial flagellum</keyword>
<keyword evidence="8" id="KW-0966">Cell projection</keyword>
<name>A0A927U755_9FIRM</name>
<evidence type="ECO:0000259" key="5">
    <source>
        <dbReference type="Pfam" id="PF00460"/>
    </source>
</evidence>
<dbReference type="PANTHER" id="PTHR30435:SF1">
    <property type="entry name" value="FLAGELLAR HOOK PROTEIN FLGE"/>
    <property type="match status" value="1"/>
</dbReference>
<keyword evidence="8" id="KW-0969">Cilium</keyword>
<comment type="function">
    <text evidence="4">A flexible structure which links the flagellar filament to the drive apparatus in the basal body.</text>
</comment>
<organism evidence="8 9">
    <name type="scientific">Pseudobutyrivibrio ruminis</name>
    <dbReference type="NCBI Taxonomy" id="46206"/>
    <lineage>
        <taxon>Bacteria</taxon>
        <taxon>Bacillati</taxon>
        <taxon>Bacillota</taxon>
        <taxon>Clostridia</taxon>
        <taxon>Lachnospirales</taxon>
        <taxon>Lachnospiraceae</taxon>
        <taxon>Pseudobutyrivibrio</taxon>
    </lineage>
</organism>
<accession>A0A927U755</accession>
<feature type="domain" description="Flagellar basal-body/hook protein C-terminal" evidence="6">
    <location>
        <begin position="514"/>
        <end position="557"/>
    </location>
</feature>
<dbReference type="GO" id="GO:0009424">
    <property type="term" value="C:bacterial-type flagellum hook"/>
    <property type="evidence" value="ECO:0007669"/>
    <property type="project" value="TreeGrafter"/>
</dbReference>
<dbReference type="SUPFAM" id="SSF117143">
    <property type="entry name" value="Flagellar hook protein flgE"/>
    <property type="match status" value="1"/>
</dbReference>
<dbReference type="InterPro" id="IPR020013">
    <property type="entry name" value="Flagellar_FlgE/F/G"/>
</dbReference>
<feature type="domain" description="Flagellar basal body rod protein N-terminal" evidence="5">
    <location>
        <begin position="8"/>
        <end position="35"/>
    </location>
</feature>
<dbReference type="PANTHER" id="PTHR30435">
    <property type="entry name" value="FLAGELLAR PROTEIN"/>
    <property type="match status" value="1"/>
</dbReference>
<feature type="domain" description="Flagellar hook protein FlgE/F/G-like D1" evidence="7">
    <location>
        <begin position="104"/>
        <end position="147"/>
    </location>
</feature>
<dbReference type="Pfam" id="PF22692">
    <property type="entry name" value="LlgE_F_G_D1"/>
    <property type="match status" value="1"/>
</dbReference>
<comment type="subcellular location">
    <subcellularLocation>
        <location evidence="1 4">Bacterial flagellum basal body</location>
    </subcellularLocation>
</comment>
<evidence type="ECO:0000259" key="7">
    <source>
        <dbReference type="Pfam" id="PF22692"/>
    </source>
</evidence>
<dbReference type="Pfam" id="PF06429">
    <property type="entry name" value="Flg_bbr_C"/>
    <property type="match status" value="1"/>
</dbReference>
<protein>
    <recommendedName>
        <fullName evidence="4">Flagellar hook protein FlgE</fullName>
    </recommendedName>
</protein>
<dbReference type="InterPro" id="IPR001444">
    <property type="entry name" value="Flag_bb_rod_N"/>
</dbReference>
<dbReference type="NCBIfam" id="TIGR03506">
    <property type="entry name" value="FlgEFG_subfam"/>
    <property type="match status" value="1"/>
</dbReference>
<evidence type="ECO:0000256" key="3">
    <source>
        <dbReference type="ARBA" id="ARBA00023143"/>
    </source>
</evidence>
<dbReference type="InterPro" id="IPR019776">
    <property type="entry name" value="Flagellar_basal_body_rod_CS"/>
</dbReference>
<dbReference type="InterPro" id="IPR053967">
    <property type="entry name" value="LlgE_F_G-like_D1"/>
</dbReference>
<dbReference type="AlphaFoldDB" id="A0A927U755"/>
<evidence type="ECO:0000256" key="4">
    <source>
        <dbReference type="RuleBase" id="RU362116"/>
    </source>
</evidence>
<proteinExistence type="inferred from homology"/>
<evidence type="ECO:0000256" key="1">
    <source>
        <dbReference type="ARBA" id="ARBA00004117"/>
    </source>
</evidence>
<comment type="similarity">
    <text evidence="2 4">Belongs to the flagella basal body rod proteins family.</text>
</comment>
<dbReference type="Pfam" id="PF00460">
    <property type="entry name" value="Flg_bb_rod"/>
    <property type="match status" value="1"/>
</dbReference>
<dbReference type="InterPro" id="IPR037925">
    <property type="entry name" value="FlgE/F/G-like"/>
</dbReference>
<sequence>MMRSLFSGVAGLKTHQTKMDVIGNNISNVNTVAFKSSSTTFSDIMYQTTSQASGATATRGGVNAKQIGLGVTNGATKISVTSSGAAQSTGDALDIRLSDTNTTNFFVVNNGSENVFTRAGSFYIDGNGNLAMTTTGYLVMGWQVDPDNPSVITKNTVTPLRVMQPANLTSPPEATTEASFSGVLDKYDSQFKSSGGYIRSFTLYDNLGYPYTAKFSIKLEDETMGKYSVSLTGITDKNNVDILANYLNEEVTTGEPHTLDKIFGGDTTEEFKRSYSLSDGFTASSTTNPQTFSYGGVSDYTFDAKTKKFVSSTAGAAPISLAQACGLDDDRAVLGVSYDAATEKLDITFAASELQFDTKEGNLIYAGATGSKKITLHTSLLGPNRSTTDPEQPPEINQALSDISIDFAQLMNYDNGGTSTAVANRGVPDGTIMRGEGKKLGTMTGLSVSNDGRIYGSYSNGNTVLLGQIAAAQFANASGLEEIGNNCYKTTLNSGEFDGIGVDISADGSSMNTGQLEMANVDLSAEFTDMITTQRGFQANSRIITVSDTMLEELINLKR</sequence>
<dbReference type="GO" id="GO:0071978">
    <property type="term" value="P:bacterial-type flagellum-dependent swarming motility"/>
    <property type="evidence" value="ECO:0007669"/>
    <property type="project" value="TreeGrafter"/>
</dbReference>
<comment type="caution">
    <text evidence="8">The sequence shown here is derived from an EMBL/GenBank/DDBJ whole genome shotgun (WGS) entry which is preliminary data.</text>
</comment>
<dbReference type="GO" id="GO:0005829">
    <property type="term" value="C:cytosol"/>
    <property type="evidence" value="ECO:0007669"/>
    <property type="project" value="TreeGrafter"/>
</dbReference>
<evidence type="ECO:0000313" key="9">
    <source>
        <dbReference type="Proteomes" id="UP000766246"/>
    </source>
</evidence>